<dbReference type="RefSeq" id="XP_009529187.1">
    <property type="nucleotide sequence ID" value="XM_009530892.1"/>
</dbReference>
<organism evidence="1 2">
    <name type="scientific">Phytophthora sojae (strain P6497)</name>
    <name type="common">Soybean stem and root rot agent</name>
    <name type="synonym">Phytophthora megasperma f. sp. glycines</name>
    <dbReference type="NCBI Taxonomy" id="1094619"/>
    <lineage>
        <taxon>Eukaryota</taxon>
        <taxon>Sar</taxon>
        <taxon>Stramenopiles</taxon>
        <taxon>Oomycota</taxon>
        <taxon>Peronosporomycetes</taxon>
        <taxon>Peronosporales</taxon>
        <taxon>Peronosporaceae</taxon>
        <taxon>Phytophthora</taxon>
    </lineage>
</organism>
<gene>
    <name evidence="1" type="ORF">PHYSODRAFT_505168</name>
</gene>
<name>G4ZNX1_PHYSP</name>
<dbReference type="InParanoid" id="G4ZNX1"/>
<proteinExistence type="predicted"/>
<sequence length="78" mass="8981">MHAVDLPQKLWPEVLRYVVDIDNMTATRALKGRTPSEKLFNKKPDISKIRVCGSRDVQFREDATVSSKYLNKLLVGRH</sequence>
<dbReference type="AlphaFoldDB" id="G4ZNX1"/>
<dbReference type="GeneID" id="20658448"/>
<dbReference type="EMBL" id="JH159155">
    <property type="protein sequence ID" value="EGZ15438.1"/>
    <property type="molecule type" value="Genomic_DNA"/>
</dbReference>
<evidence type="ECO:0000313" key="1">
    <source>
        <dbReference type="EMBL" id="EGZ15438.1"/>
    </source>
</evidence>
<protein>
    <submittedName>
        <fullName evidence="1">Uncharacterized protein</fullName>
    </submittedName>
</protein>
<dbReference type="KEGG" id="psoj:PHYSODRAFT_505168"/>
<feature type="non-terminal residue" evidence="1">
    <location>
        <position position="78"/>
    </location>
</feature>
<accession>G4ZNX1</accession>
<evidence type="ECO:0000313" key="2">
    <source>
        <dbReference type="Proteomes" id="UP000002640"/>
    </source>
</evidence>
<dbReference type="Proteomes" id="UP000002640">
    <property type="component" value="Unassembled WGS sequence"/>
</dbReference>
<keyword evidence="2" id="KW-1185">Reference proteome</keyword>
<reference evidence="1 2" key="1">
    <citation type="journal article" date="2006" name="Science">
        <title>Phytophthora genome sequences uncover evolutionary origins and mechanisms of pathogenesis.</title>
        <authorList>
            <person name="Tyler B.M."/>
            <person name="Tripathy S."/>
            <person name="Zhang X."/>
            <person name="Dehal P."/>
            <person name="Jiang R.H."/>
            <person name="Aerts A."/>
            <person name="Arredondo F.D."/>
            <person name="Baxter L."/>
            <person name="Bensasson D."/>
            <person name="Beynon J.L."/>
            <person name="Chapman J."/>
            <person name="Damasceno C.M."/>
            <person name="Dorrance A.E."/>
            <person name="Dou D."/>
            <person name="Dickerman A.W."/>
            <person name="Dubchak I.L."/>
            <person name="Garbelotto M."/>
            <person name="Gijzen M."/>
            <person name="Gordon S.G."/>
            <person name="Govers F."/>
            <person name="Grunwald N.J."/>
            <person name="Huang W."/>
            <person name="Ivors K.L."/>
            <person name="Jones R.W."/>
            <person name="Kamoun S."/>
            <person name="Krampis K."/>
            <person name="Lamour K.H."/>
            <person name="Lee M.K."/>
            <person name="McDonald W.H."/>
            <person name="Medina M."/>
            <person name="Meijer H.J."/>
            <person name="Nordberg E.K."/>
            <person name="Maclean D.J."/>
            <person name="Ospina-Giraldo M.D."/>
            <person name="Morris P.F."/>
            <person name="Phuntumart V."/>
            <person name="Putnam N.H."/>
            <person name="Rash S."/>
            <person name="Rose J.K."/>
            <person name="Sakihama Y."/>
            <person name="Salamov A.A."/>
            <person name="Savidor A."/>
            <person name="Scheuring C.F."/>
            <person name="Smith B.M."/>
            <person name="Sobral B.W."/>
            <person name="Terry A."/>
            <person name="Torto-Alalibo T.A."/>
            <person name="Win J."/>
            <person name="Xu Z."/>
            <person name="Zhang H."/>
            <person name="Grigoriev I.V."/>
            <person name="Rokhsar D.S."/>
            <person name="Boore J.L."/>
        </authorList>
    </citation>
    <scope>NUCLEOTIDE SEQUENCE [LARGE SCALE GENOMIC DNA]</scope>
    <source>
        <strain evidence="1 2">P6497</strain>
    </source>
</reference>